<accession>A0ACA9MI42</accession>
<reference evidence="1" key="1">
    <citation type="submission" date="2021-06" db="EMBL/GenBank/DDBJ databases">
        <authorList>
            <person name="Kallberg Y."/>
            <person name="Tangrot J."/>
            <person name="Rosling A."/>
        </authorList>
    </citation>
    <scope>NUCLEOTIDE SEQUENCE</scope>
    <source>
        <strain evidence="1">IL203A</strain>
    </source>
</reference>
<name>A0ACA9MI42_9GLOM</name>
<dbReference type="EMBL" id="CAJVPU010009258">
    <property type="protein sequence ID" value="CAG8592942.1"/>
    <property type="molecule type" value="Genomic_DNA"/>
</dbReference>
<keyword evidence="2" id="KW-1185">Reference proteome</keyword>
<feature type="non-terminal residue" evidence="1">
    <location>
        <position position="187"/>
    </location>
</feature>
<evidence type="ECO:0000313" key="2">
    <source>
        <dbReference type="Proteomes" id="UP000789702"/>
    </source>
</evidence>
<gene>
    <name evidence="1" type="ORF">DHETER_LOCUS6936</name>
</gene>
<proteinExistence type="predicted"/>
<sequence length="187" mass="21542">MVVKTLHCVIVIDAVFNQLFPILGNSTLISPEETPSKWHLSYSWGFPYRFLEGENLSRRKFIHKIGGRKDPLAYYSGMLVNGHQNKKVDPMGGCAISMSSAHAMPPKIFEIHKQYKHRIAMDITAMDSTMTYSYDFFKYNYIIAYGDDNVLSSNCFNDKWNTEKISEYFAQRGISLRTEEETKNSLN</sequence>
<dbReference type="Proteomes" id="UP000789702">
    <property type="component" value="Unassembled WGS sequence"/>
</dbReference>
<comment type="caution">
    <text evidence="1">The sequence shown here is derived from an EMBL/GenBank/DDBJ whole genome shotgun (WGS) entry which is preliminary data.</text>
</comment>
<evidence type="ECO:0000313" key="1">
    <source>
        <dbReference type="EMBL" id="CAG8592942.1"/>
    </source>
</evidence>
<organism evidence="1 2">
    <name type="scientific">Dentiscutata heterogama</name>
    <dbReference type="NCBI Taxonomy" id="1316150"/>
    <lineage>
        <taxon>Eukaryota</taxon>
        <taxon>Fungi</taxon>
        <taxon>Fungi incertae sedis</taxon>
        <taxon>Mucoromycota</taxon>
        <taxon>Glomeromycotina</taxon>
        <taxon>Glomeromycetes</taxon>
        <taxon>Diversisporales</taxon>
        <taxon>Gigasporaceae</taxon>
        <taxon>Dentiscutata</taxon>
    </lineage>
</organism>
<protein>
    <submittedName>
        <fullName evidence="1">1577_t:CDS:1</fullName>
    </submittedName>
</protein>